<proteinExistence type="predicted"/>
<protein>
    <submittedName>
        <fullName evidence="2">Uncharacterized protein</fullName>
    </submittedName>
</protein>
<comment type="caution">
    <text evidence="2">The sequence shown here is derived from an EMBL/GenBank/DDBJ whole genome shotgun (WGS) entry which is preliminary data.</text>
</comment>
<accession>A0AAD7MFH3</accession>
<organism evidence="2 3">
    <name type="scientific">Mycena metata</name>
    <dbReference type="NCBI Taxonomy" id="1033252"/>
    <lineage>
        <taxon>Eukaryota</taxon>
        <taxon>Fungi</taxon>
        <taxon>Dikarya</taxon>
        <taxon>Basidiomycota</taxon>
        <taxon>Agaricomycotina</taxon>
        <taxon>Agaricomycetes</taxon>
        <taxon>Agaricomycetidae</taxon>
        <taxon>Agaricales</taxon>
        <taxon>Marasmiineae</taxon>
        <taxon>Mycenaceae</taxon>
        <taxon>Mycena</taxon>
    </lineage>
</organism>
<gene>
    <name evidence="2" type="ORF">B0H16DRAFT_514129</name>
</gene>
<name>A0AAD7MFH3_9AGAR</name>
<keyword evidence="3" id="KW-1185">Reference proteome</keyword>
<feature type="region of interest" description="Disordered" evidence="1">
    <location>
        <begin position="1"/>
        <end position="39"/>
    </location>
</feature>
<evidence type="ECO:0000256" key="1">
    <source>
        <dbReference type="SAM" id="MobiDB-lite"/>
    </source>
</evidence>
<evidence type="ECO:0000313" key="3">
    <source>
        <dbReference type="Proteomes" id="UP001215598"/>
    </source>
</evidence>
<dbReference type="AlphaFoldDB" id="A0AAD7MFH3"/>
<dbReference type="Proteomes" id="UP001215598">
    <property type="component" value="Unassembled WGS sequence"/>
</dbReference>
<evidence type="ECO:0000313" key="2">
    <source>
        <dbReference type="EMBL" id="KAJ7714801.1"/>
    </source>
</evidence>
<dbReference type="EMBL" id="JARKIB010000319">
    <property type="protein sequence ID" value="KAJ7714801.1"/>
    <property type="molecule type" value="Genomic_DNA"/>
</dbReference>
<feature type="compositionally biased region" description="Polar residues" evidence="1">
    <location>
        <begin position="20"/>
        <end position="39"/>
    </location>
</feature>
<dbReference type="Gene3D" id="3.30.40.10">
    <property type="entry name" value="Zinc/RING finger domain, C3HC4 (zinc finger)"/>
    <property type="match status" value="1"/>
</dbReference>
<sequence>MLSSATTRTEAHAAVPLPRKSSNMASQAPSTVVSKQTVRTARTHVAPTLTSSSLVRISSDQLNVLISTCNLDSRSDSCSICGDALALPCPKCSTGLGSAQCPLVQNSGCHHLHHAHCLGARRARGGGCPSGCPVAKFPREATVFGHSEPHLVVVWNGDQIENISLPFSMNGVSRDALVTMTTDAVIALVEKFLEQQSFARSGLSLRIHSRDPVAETVIFTQSTLVSVCPASLHPRLDHRRFPLFATKVPKDDKRPTRSPLAIDFFTSRGPIVACGCTLLGDLFHAPEGAENSVLLYAVKRRIEVAETPSDKRSIVSKQSMYLADAAWHPSVPQTPRGMAALLSSLYLLAHSVGQTGVAGEQKVLALVYTLFRFPPAVRTLAALFLNKAPRPEEKAALAEALYHALGEFSSRGPSAIVTRDTRRFETVRILLAYIASAAGATSAAQPQRPVDEVLLVCPLSQKRLVDPVMFNAAIVERTVARLYAGGGPLFHCAKTLGDATELTDKQPVCKLLAHSRGIRTESTLMLRVGDIGAPPASFMATLDAAARDFIQAIRRANQTDLVTRGPLELKSTDVVPPQIVLDQDAFLAIFTGRGCGTARDVNFFRPASGGDTEVDVNDVSYALEKVTITRKLEDTWQVDSFGEVSAISRPPDEAIVLCLDLSQSMNERSGVSESGNHPHREAFDVELESEKLVDKLTGHLTRHEIMNHAKAHLRAQHASCHYPWRTMLNPESDDSDGEDEDEDEADNLLTHLAKIASREALRLSLKAEGPSEDTDDEDCDEDIYGDPVETMPRVATSGPMLQLICFVAAVANSDMNDELVYFLNNIVDDSNSGVVGVEPFDVPRALLDLRSPGQTSYRTSRGAPRPKASLLLFAIHSEPTRGLCFLRLRPNYCMRW</sequence>
<dbReference type="InterPro" id="IPR013083">
    <property type="entry name" value="Znf_RING/FYVE/PHD"/>
</dbReference>
<reference evidence="2" key="1">
    <citation type="submission" date="2023-03" db="EMBL/GenBank/DDBJ databases">
        <title>Massive genome expansion in bonnet fungi (Mycena s.s.) driven by repeated elements and novel gene families across ecological guilds.</title>
        <authorList>
            <consortium name="Lawrence Berkeley National Laboratory"/>
            <person name="Harder C.B."/>
            <person name="Miyauchi S."/>
            <person name="Viragh M."/>
            <person name="Kuo A."/>
            <person name="Thoen E."/>
            <person name="Andreopoulos B."/>
            <person name="Lu D."/>
            <person name="Skrede I."/>
            <person name="Drula E."/>
            <person name="Henrissat B."/>
            <person name="Morin E."/>
            <person name="Kohler A."/>
            <person name="Barry K."/>
            <person name="LaButti K."/>
            <person name="Morin E."/>
            <person name="Salamov A."/>
            <person name="Lipzen A."/>
            <person name="Mereny Z."/>
            <person name="Hegedus B."/>
            <person name="Baldrian P."/>
            <person name="Stursova M."/>
            <person name="Weitz H."/>
            <person name="Taylor A."/>
            <person name="Grigoriev I.V."/>
            <person name="Nagy L.G."/>
            <person name="Martin F."/>
            <person name="Kauserud H."/>
        </authorList>
    </citation>
    <scope>NUCLEOTIDE SEQUENCE</scope>
    <source>
        <strain evidence="2">CBHHK182m</strain>
    </source>
</reference>